<feature type="domain" description="DNA polymerase beta thumb" evidence="4">
    <location>
        <begin position="127"/>
        <end position="159"/>
    </location>
</feature>
<protein>
    <recommendedName>
        <fullName evidence="4">DNA polymerase beta thumb domain-containing protein</fullName>
    </recommendedName>
</protein>
<evidence type="ECO:0000256" key="3">
    <source>
        <dbReference type="SAM" id="MobiDB-lite"/>
    </source>
</evidence>
<keyword evidence="1" id="KW-0808">Transferase</keyword>
<dbReference type="GO" id="GO:0016779">
    <property type="term" value="F:nucleotidyltransferase activity"/>
    <property type="evidence" value="ECO:0007669"/>
    <property type="project" value="UniProtKB-KW"/>
</dbReference>
<evidence type="ECO:0000256" key="2">
    <source>
        <dbReference type="ARBA" id="ARBA00022695"/>
    </source>
</evidence>
<feature type="compositionally biased region" description="Low complexity" evidence="3">
    <location>
        <begin position="57"/>
        <end position="84"/>
    </location>
</feature>
<evidence type="ECO:0000313" key="6">
    <source>
        <dbReference type="Proteomes" id="UP000256970"/>
    </source>
</evidence>
<feature type="region of interest" description="Disordered" evidence="3">
    <location>
        <begin position="57"/>
        <end position="124"/>
    </location>
</feature>
<gene>
    <name evidence="5" type="ORF">BQ4739_LOCUS10341</name>
</gene>
<organism evidence="5 6">
    <name type="scientific">Tetradesmus obliquus</name>
    <name type="common">Green alga</name>
    <name type="synonym">Acutodesmus obliquus</name>
    <dbReference type="NCBI Taxonomy" id="3088"/>
    <lineage>
        <taxon>Eukaryota</taxon>
        <taxon>Viridiplantae</taxon>
        <taxon>Chlorophyta</taxon>
        <taxon>core chlorophytes</taxon>
        <taxon>Chlorophyceae</taxon>
        <taxon>CS clade</taxon>
        <taxon>Sphaeropleales</taxon>
        <taxon>Scenedesmaceae</taxon>
        <taxon>Tetradesmus</taxon>
    </lineage>
</organism>
<dbReference type="Pfam" id="PF14791">
    <property type="entry name" value="DNA_pol_B_thumb"/>
    <property type="match status" value="1"/>
</dbReference>
<accession>A0A383VYZ5</accession>
<dbReference type="AlphaFoldDB" id="A0A383VYZ5"/>
<dbReference type="Gene3D" id="3.30.210.10">
    <property type="entry name" value="DNA polymerase, thumb domain"/>
    <property type="match status" value="1"/>
</dbReference>
<sequence>MHAGTGATGPTIRHWCNRPNDQVAALAAALNPEGNAFRLGDQELVVIHKANIKPKAAIAGQRGAAAGSRQRAETAGAAGAGDSSASDDDRQQQQQQQQPQPQQQTDTITTPKLGNSRMGLSGRSSTIQETVVGPAVKCSCETDIFKAIGLDYVPPHLRNLMQQGGT</sequence>
<evidence type="ECO:0000313" key="5">
    <source>
        <dbReference type="EMBL" id="SZX70099.1"/>
    </source>
</evidence>
<dbReference type="Proteomes" id="UP000256970">
    <property type="component" value="Unassembled WGS sequence"/>
</dbReference>
<proteinExistence type="predicted"/>
<evidence type="ECO:0000259" key="4">
    <source>
        <dbReference type="Pfam" id="PF14791"/>
    </source>
</evidence>
<name>A0A383VYZ5_TETOB</name>
<feature type="compositionally biased region" description="Low complexity" evidence="3">
    <location>
        <begin position="92"/>
        <end position="104"/>
    </location>
</feature>
<dbReference type="InterPro" id="IPR037160">
    <property type="entry name" value="DNA_Pol_thumb_sf"/>
</dbReference>
<keyword evidence="2" id="KW-0548">Nucleotidyltransferase</keyword>
<reference evidence="5 6" key="1">
    <citation type="submission" date="2016-10" db="EMBL/GenBank/DDBJ databases">
        <authorList>
            <person name="Cai Z."/>
        </authorList>
    </citation>
    <scope>NUCLEOTIDE SEQUENCE [LARGE SCALE GENOMIC DNA]</scope>
</reference>
<keyword evidence="6" id="KW-1185">Reference proteome</keyword>
<dbReference type="EMBL" id="FNXT01000972">
    <property type="protein sequence ID" value="SZX70099.1"/>
    <property type="molecule type" value="Genomic_DNA"/>
</dbReference>
<evidence type="ECO:0000256" key="1">
    <source>
        <dbReference type="ARBA" id="ARBA00022679"/>
    </source>
</evidence>
<dbReference type="InterPro" id="IPR029398">
    <property type="entry name" value="PolB_thumb"/>
</dbReference>